<dbReference type="KEGG" id="nta:107795821"/>
<feature type="compositionally biased region" description="Polar residues" evidence="1">
    <location>
        <begin position="90"/>
        <end position="109"/>
    </location>
</feature>
<dbReference type="RefSeq" id="XP_016474014.1">
    <property type="nucleotide sequence ID" value="XM_016618528.1"/>
</dbReference>
<evidence type="ECO:0000259" key="2">
    <source>
        <dbReference type="Pfam" id="PF22936"/>
    </source>
</evidence>
<gene>
    <name evidence="3" type="primary">LOC107795821</name>
</gene>
<dbReference type="PaxDb" id="4097-A0A1S4ABM7"/>
<proteinExistence type="predicted"/>
<accession>A0A1S4ABM7</accession>
<reference evidence="3" key="1">
    <citation type="submission" date="2025-08" db="UniProtKB">
        <authorList>
            <consortium name="RefSeq"/>
        </authorList>
    </citation>
    <scope>IDENTIFICATION</scope>
</reference>
<protein>
    <recommendedName>
        <fullName evidence="2">Retrovirus-related Pol polyprotein from transposon TNT 1-94-like beta-barrel domain-containing protein</fullName>
    </recommendedName>
</protein>
<dbReference type="AlphaFoldDB" id="A0A1S4ABM7"/>
<feature type="domain" description="Retrovirus-related Pol polyprotein from transposon TNT 1-94-like beta-barrel" evidence="2">
    <location>
        <begin position="182"/>
        <end position="257"/>
    </location>
</feature>
<dbReference type="OMA" id="CKFEATH"/>
<name>A0A1S4ABM7_TOBAC</name>
<dbReference type="Pfam" id="PF22936">
    <property type="entry name" value="Pol_BBD"/>
    <property type="match status" value="1"/>
</dbReference>
<dbReference type="OrthoDB" id="1752333at2759"/>
<dbReference type="STRING" id="4097.A0A1S4ABM7"/>
<evidence type="ECO:0000313" key="3">
    <source>
        <dbReference type="RefSeq" id="XP_016474014.1"/>
    </source>
</evidence>
<evidence type="ECO:0000256" key="1">
    <source>
        <dbReference type="SAM" id="MobiDB-lite"/>
    </source>
</evidence>
<dbReference type="InterPro" id="IPR054722">
    <property type="entry name" value="PolX-like_BBD"/>
</dbReference>
<dbReference type="PANTHER" id="PTHR47481">
    <property type="match status" value="1"/>
</dbReference>
<dbReference type="PANTHER" id="PTHR47481:SF42">
    <property type="entry name" value="RHO GTPASE-ACTIVATING PROTEIN GACK-LIKE"/>
    <property type="match status" value="1"/>
</dbReference>
<feature type="region of interest" description="Disordered" evidence="1">
    <location>
        <begin position="90"/>
        <end position="130"/>
    </location>
</feature>
<organism evidence="3">
    <name type="scientific">Nicotiana tabacum</name>
    <name type="common">Common tobacco</name>
    <dbReference type="NCBI Taxonomy" id="4097"/>
    <lineage>
        <taxon>Eukaryota</taxon>
        <taxon>Viridiplantae</taxon>
        <taxon>Streptophyta</taxon>
        <taxon>Embryophyta</taxon>
        <taxon>Tracheophyta</taxon>
        <taxon>Spermatophyta</taxon>
        <taxon>Magnoliopsida</taxon>
        <taxon>eudicotyledons</taxon>
        <taxon>Gunneridae</taxon>
        <taxon>Pentapetalae</taxon>
        <taxon>asterids</taxon>
        <taxon>lamiids</taxon>
        <taxon>Solanales</taxon>
        <taxon>Solanaceae</taxon>
        <taxon>Nicotianoideae</taxon>
        <taxon>Nicotianeae</taxon>
        <taxon>Nicotiana</taxon>
    </lineage>
</organism>
<sequence>MVDYLQKMKTLADNLVVVVQPVIDDDLVLHILGGLGPEYDTLVVSVTSRFDGITLADLYGLLLNHKNRLEQMSVLEQGLGKVHVTVKNSNTTKQESNFKRNNNQSQNSFGRYGHGQGRGSGYRSHTSGTQQFTGSNQCQVCSKYGHTSLTYYHLFDHAYQSNSKQNMDVLIAQPSTIIDPSWYHDSGATNNLTNDMSNMDVQGGYNGTEQIHVGIGTCLKIAHVGDSILPSSGRLLRLRNILHIPEITKNLLSIVQFAYDNNVFFEFHPRDCFVKDRTNRKVASSSASSSLPGQPEPTLSCSSCFDILGS</sequence>